<accession>A0A4W2D053</accession>
<feature type="domain" description="KRAB" evidence="1">
    <location>
        <begin position="6"/>
        <end position="75"/>
    </location>
</feature>
<dbReference type="Ensembl" id="ENSBIXT00000021685.1">
    <property type="protein sequence ID" value="ENSBIXP00000012006.1"/>
    <property type="gene ID" value="ENSBIXG00000002824.1"/>
</dbReference>
<evidence type="ECO:0000313" key="5">
    <source>
        <dbReference type="Proteomes" id="UP000429181"/>
    </source>
</evidence>
<reference evidence="4 5" key="1">
    <citation type="submission" date="2018-11" db="EMBL/GenBank/DDBJ databases">
        <title>Haplotype-resolved cattle genomes.</title>
        <authorList>
            <person name="Low W.Y."/>
            <person name="Tearle R."/>
            <person name="Bickhart D.M."/>
            <person name="Rosen B.D."/>
            <person name="Koren S."/>
            <person name="Rhie A."/>
            <person name="Hiendleder S."/>
            <person name="Phillippy A.M."/>
            <person name="Smith T.P.L."/>
            <person name="Williams J.L."/>
        </authorList>
    </citation>
    <scope>NUCLEOTIDE SEQUENCE [LARGE SCALE GENOMIC DNA]</scope>
</reference>
<evidence type="ECO:0000259" key="1">
    <source>
        <dbReference type="PROSITE" id="PS50805"/>
    </source>
</evidence>
<dbReference type="GO" id="GO:0006355">
    <property type="term" value="P:regulation of DNA-templated transcription"/>
    <property type="evidence" value="ECO:0007669"/>
    <property type="project" value="InterPro"/>
</dbReference>
<protein>
    <submittedName>
        <fullName evidence="3">Zinc finger protein 233-like</fullName>
    </submittedName>
</protein>
<dbReference type="CDD" id="cd07765">
    <property type="entry name" value="KRAB_A-box"/>
    <property type="match status" value="1"/>
</dbReference>
<dbReference type="InterPro" id="IPR001909">
    <property type="entry name" value="KRAB"/>
</dbReference>
<organism evidence="2 4">
    <name type="scientific">Bos indicus x Bos taurus</name>
    <name type="common">Hybrid cattle</name>
    <dbReference type="NCBI Taxonomy" id="30522"/>
    <lineage>
        <taxon>Eukaryota</taxon>
        <taxon>Metazoa</taxon>
        <taxon>Chordata</taxon>
        <taxon>Craniata</taxon>
        <taxon>Vertebrata</taxon>
        <taxon>Euteleostomi</taxon>
        <taxon>Mammalia</taxon>
        <taxon>Eutheria</taxon>
        <taxon>Laurasiatheria</taxon>
        <taxon>Artiodactyla</taxon>
        <taxon>Ruminantia</taxon>
        <taxon>Pecora</taxon>
        <taxon>Bovidae</taxon>
        <taxon>Bovinae</taxon>
        <taxon>Bos</taxon>
    </lineage>
</organism>
<dbReference type="AlphaFoldDB" id="A0A4W2D053"/>
<dbReference type="Proteomes" id="UP000429181">
    <property type="component" value="Chromosome 18"/>
</dbReference>
<evidence type="ECO:0000313" key="3">
    <source>
        <dbReference type="Ensembl" id="ENSBIXP00005016922.1"/>
    </source>
</evidence>
<keyword evidence="4" id="KW-1185">Reference proteome</keyword>
<dbReference type="SMART" id="SM00349">
    <property type="entry name" value="KRAB"/>
    <property type="match status" value="1"/>
</dbReference>
<evidence type="ECO:0000313" key="2">
    <source>
        <dbReference type="Ensembl" id="ENSBIXP00000012006.1"/>
    </source>
</evidence>
<dbReference type="STRING" id="30522.A0A4W2D053"/>
<dbReference type="Gene3D" id="6.10.140.140">
    <property type="match status" value="1"/>
</dbReference>
<dbReference type="PROSITE" id="PS50805">
    <property type="entry name" value="KRAB"/>
    <property type="match status" value="1"/>
</dbReference>
<reference evidence="2" key="2">
    <citation type="submission" date="2025-05" db="UniProtKB">
        <authorList>
            <consortium name="Ensembl"/>
        </authorList>
    </citation>
    <scope>IDENTIFICATION</scope>
</reference>
<dbReference type="Pfam" id="PF01352">
    <property type="entry name" value="KRAB"/>
    <property type="match status" value="1"/>
</dbReference>
<dbReference type="InterPro" id="IPR036051">
    <property type="entry name" value="KRAB_dom_sf"/>
</dbReference>
<dbReference type="SUPFAM" id="SSF109640">
    <property type="entry name" value="KRAB domain (Kruppel-associated box)"/>
    <property type="match status" value="1"/>
</dbReference>
<evidence type="ECO:0000313" key="4">
    <source>
        <dbReference type="Proteomes" id="UP000314981"/>
    </source>
</evidence>
<name>A0A4W2D053_BOBOX</name>
<dbReference type="Proteomes" id="UP000314981">
    <property type="component" value="Chromosome 18"/>
</dbReference>
<sequence>MTKFQEAFKEVTVTFTKEELGLLDLAQRKYPDMMLENFWNLVSMGYQPFTLDIILHLGREEQLWVMEPETRDECS</sequence>
<gene>
    <name evidence="3" type="primary">LOC113876397</name>
</gene>
<proteinExistence type="predicted"/>
<dbReference type="Ensembl" id="ENSBIXT00005028496.1">
    <property type="protein sequence ID" value="ENSBIXP00005016922.1"/>
    <property type="gene ID" value="ENSBIXG00005020431.1"/>
</dbReference>